<keyword evidence="3" id="KW-1185">Reference proteome</keyword>
<protein>
    <submittedName>
        <fullName evidence="2">Uncharacterized protein</fullName>
    </submittedName>
</protein>
<dbReference type="EMBL" id="CP041253">
    <property type="protein sequence ID" value="QDH78586.1"/>
    <property type="molecule type" value="Genomic_DNA"/>
</dbReference>
<keyword evidence="1" id="KW-1133">Transmembrane helix</keyword>
<gene>
    <name evidence="2" type="ORF">FKX85_05890</name>
</gene>
<reference evidence="2 3" key="1">
    <citation type="submission" date="2019-06" db="EMBL/GenBank/DDBJ databases">
        <title>Echinicola alkalisoli sp. nov. isolated from saline soil.</title>
        <authorList>
            <person name="Sun J.-Q."/>
            <person name="Xu L."/>
        </authorList>
    </citation>
    <scope>NUCLEOTIDE SEQUENCE [LARGE SCALE GENOMIC DNA]</scope>
    <source>
        <strain evidence="2 3">LN3S3</strain>
    </source>
</reference>
<name>A0A514CFK4_9BACT</name>
<accession>A0A514CFK4</accession>
<keyword evidence="1" id="KW-0812">Transmembrane</keyword>
<organism evidence="2 3">
    <name type="scientific">Echinicola soli</name>
    <dbReference type="NCBI Taxonomy" id="2591634"/>
    <lineage>
        <taxon>Bacteria</taxon>
        <taxon>Pseudomonadati</taxon>
        <taxon>Bacteroidota</taxon>
        <taxon>Cytophagia</taxon>
        <taxon>Cytophagales</taxon>
        <taxon>Cyclobacteriaceae</taxon>
        <taxon>Echinicola</taxon>
    </lineage>
</organism>
<dbReference type="KEGG" id="echi:FKX85_05890"/>
<keyword evidence="1" id="KW-0472">Membrane</keyword>
<evidence type="ECO:0000313" key="2">
    <source>
        <dbReference type="EMBL" id="QDH78586.1"/>
    </source>
</evidence>
<dbReference type="AlphaFoldDB" id="A0A514CFK4"/>
<feature type="transmembrane region" description="Helical" evidence="1">
    <location>
        <begin position="12"/>
        <end position="33"/>
    </location>
</feature>
<dbReference type="RefSeq" id="WP_141613842.1">
    <property type="nucleotide sequence ID" value="NZ_CP041253.1"/>
</dbReference>
<evidence type="ECO:0000256" key="1">
    <source>
        <dbReference type="SAM" id="Phobius"/>
    </source>
</evidence>
<sequence>MPTKDPVLTPELLKIIKIFGLTSVGIVLVLSFFNEYRADNTNSNDTHAMADSNLLYFKNVRQLDYEINKNTTAKLEIFRLGKRLKGNNLIFVNLSIIISRIRNKAYIFIEPSERLTSETTVEFRWLNKGTQQGVLSFQQGDRVSHHQFVTKLYPLIDEEREFQVKIAGKWHPILVSSKERQAFKTTAEDYLRLIK</sequence>
<proteinExistence type="predicted"/>
<evidence type="ECO:0000313" key="3">
    <source>
        <dbReference type="Proteomes" id="UP000316614"/>
    </source>
</evidence>
<dbReference type="Proteomes" id="UP000316614">
    <property type="component" value="Chromosome"/>
</dbReference>
<dbReference type="OrthoDB" id="837183at2"/>